<keyword evidence="4 5" id="KW-0472">Membrane</keyword>
<dbReference type="InParanoid" id="A0A673XA66"/>
<dbReference type="AlphaFoldDB" id="A0A673XA66"/>
<dbReference type="GO" id="GO:0070837">
    <property type="term" value="P:dehydroascorbic acid transport"/>
    <property type="evidence" value="ECO:0007669"/>
    <property type="project" value="TreeGrafter"/>
</dbReference>
<dbReference type="GO" id="GO:0046323">
    <property type="term" value="P:D-glucose import"/>
    <property type="evidence" value="ECO:0007669"/>
    <property type="project" value="TreeGrafter"/>
</dbReference>
<dbReference type="InterPro" id="IPR005828">
    <property type="entry name" value="MFS_sugar_transport-like"/>
</dbReference>
<dbReference type="Proteomes" id="UP000472277">
    <property type="component" value="Chromosome 14"/>
</dbReference>
<accession>A0A673XA66</accession>
<keyword evidence="2 5" id="KW-0812">Transmembrane</keyword>
<proteinExistence type="predicted"/>
<dbReference type="PANTHER" id="PTHR23503">
    <property type="entry name" value="SOLUTE CARRIER FAMILY 2"/>
    <property type="match status" value="1"/>
</dbReference>
<name>A0A673XA66_SALTR</name>
<reference evidence="6" key="1">
    <citation type="submission" date="2025-08" db="UniProtKB">
        <authorList>
            <consortium name="Ensembl"/>
        </authorList>
    </citation>
    <scope>IDENTIFICATION</scope>
</reference>
<evidence type="ECO:0000256" key="4">
    <source>
        <dbReference type="ARBA" id="ARBA00023136"/>
    </source>
</evidence>
<feature type="transmembrane region" description="Helical" evidence="5">
    <location>
        <begin position="233"/>
        <end position="254"/>
    </location>
</feature>
<feature type="transmembrane region" description="Helical" evidence="5">
    <location>
        <begin position="116"/>
        <end position="138"/>
    </location>
</feature>
<dbReference type="PANTHER" id="PTHR23503:SF54">
    <property type="entry name" value="MAJOR FACILITATOR SUPERFAMILY (MFS) PROFILE DOMAIN-CONTAINING PROTEIN"/>
    <property type="match status" value="1"/>
</dbReference>
<dbReference type="SUPFAM" id="SSF103473">
    <property type="entry name" value="MFS general substrate transporter"/>
    <property type="match status" value="1"/>
</dbReference>
<protein>
    <recommendedName>
        <fullName evidence="8">Major facilitator superfamily (MFS) profile domain-containing protein</fullName>
    </recommendedName>
</protein>
<evidence type="ECO:0000313" key="7">
    <source>
        <dbReference type="Proteomes" id="UP000472277"/>
    </source>
</evidence>
<dbReference type="Gene3D" id="1.20.1250.20">
    <property type="entry name" value="MFS general substrate transporter like domains"/>
    <property type="match status" value="2"/>
</dbReference>
<feature type="transmembrane region" description="Helical" evidence="5">
    <location>
        <begin position="266"/>
        <end position="285"/>
    </location>
</feature>
<dbReference type="Ensembl" id="ENSSTUT00000022206.1">
    <property type="protein sequence ID" value="ENSSTUP00000021119.1"/>
    <property type="gene ID" value="ENSSTUG00000009356.1"/>
</dbReference>
<feature type="transmembrane region" description="Helical" evidence="5">
    <location>
        <begin position="192"/>
        <end position="213"/>
    </location>
</feature>
<dbReference type="GeneTree" id="ENSGT00940000161061"/>
<evidence type="ECO:0008006" key="8">
    <source>
        <dbReference type="Google" id="ProtNLM"/>
    </source>
</evidence>
<organism evidence="6 7">
    <name type="scientific">Salmo trutta</name>
    <name type="common">Brown trout</name>
    <dbReference type="NCBI Taxonomy" id="8032"/>
    <lineage>
        <taxon>Eukaryota</taxon>
        <taxon>Metazoa</taxon>
        <taxon>Chordata</taxon>
        <taxon>Craniata</taxon>
        <taxon>Vertebrata</taxon>
        <taxon>Euteleostomi</taxon>
        <taxon>Actinopterygii</taxon>
        <taxon>Neopterygii</taxon>
        <taxon>Teleostei</taxon>
        <taxon>Protacanthopterygii</taxon>
        <taxon>Salmoniformes</taxon>
        <taxon>Salmonidae</taxon>
        <taxon>Salmoninae</taxon>
        <taxon>Salmo</taxon>
    </lineage>
</organism>
<evidence type="ECO:0000313" key="6">
    <source>
        <dbReference type="Ensembl" id="ENSSTUP00000021119.1"/>
    </source>
</evidence>
<evidence type="ECO:0000256" key="2">
    <source>
        <dbReference type="ARBA" id="ARBA00022692"/>
    </source>
</evidence>
<keyword evidence="3 5" id="KW-1133">Transmembrane helix</keyword>
<evidence type="ECO:0000256" key="5">
    <source>
        <dbReference type="SAM" id="Phobius"/>
    </source>
</evidence>
<evidence type="ECO:0000256" key="3">
    <source>
        <dbReference type="ARBA" id="ARBA00022989"/>
    </source>
</evidence>
<dbReference type="Pfam" id="PF00083">
    <property type="entry name" value="Sugar_tr"/>
    <property type="match status" value="1"/>
</dbReference>
<sequence length="356" mass="40681">NVFNTLCSPCPDELRLFCGQKGVQLNIRKKALLFNIDAVMMVFRRLAKSFEVILLNIFLYGYNVGLGLSVHLVYLGESSPKKLGGFLALTSSIFNGFRKVMVRLSVPLELMGTDDMWPWLMALGGLPAILQFVTLLFFPEAPRYLYIDKGGLQKKRYALSPGLYHNEDDLMQGQKVKTMWDVLTSHCVRWQVLALVIPCAGIQFCGNNAIYFYTFDIFREAGVAEDKMHYLSIGIGTTDLLTITLCSLLIDRMGRKMVMGYGPCEYIIYYVLCPTVCLYPYLYLLNFNIINVLMEDGLGQFCFLIFVAHCILSSAFMLYFIPETKGKSTVEIMEDFNKLNYKNGDRHQKRLTMLWQ</sequence>
<reference evidence="6" key="2">
    <citation type="submission" date="2025-09" db="UniProtKB">
        <authorList>
            <consortium name="Ensembl"/>
        </authorList>
    </citation>
    <scope>IDENTIFICATION</scope>
</reference>
<keyword evidence="7" id="KW-1185">Reference proteome</keyword>
<dbReference type="GO" id="GO:0005886">
    <property type="term" value="C:plasma membrane"/>
    <property type="evidence" value="ECO:0007669"/>
    <property type="project" value="TreeGrafter"/>
</dbReference>
<evidence type="ECO:0000256" key="1">
    <source>
        <dbReference type="ARBA" id="ARBA00004141"/>
    </source>
</evidence>
<comment type="subcellular location">
    <subcellularLocation>
        <location evidence="1">Membrane</location>
        <topology evidence="1">Multi-pass membrane protein</topology>
    </subcellularLocation>
</comment>
<dbReference type="GO" id="GO:0055056">
    <property type="term" value="F:D-glucose transmembrane transporter activity"/>
    <property type="evidence" value="ECO:0007669"/>
    <property type="project" value="TreeGrafter"/>
</dbReference>
<dbReference type="InterPro" id="IPR045263">
    <property type="entry name" value="GLUT"/>
</dbReference>
<dbReference type="InterPro" id="IPR036259">
    <property type="entry name" value="MFS_trans_sf"/>
</dbReference>
<feature type="transmembrane region" description="Helical" evidence="5">
    <location>
        <begin position="53"/>
        <end position="74"/>
    </location>
</feature>
<feature type="transmembrane region" description="Helical" evidence="5">
    <location>
        <begin position="297"/>
        <end position="321"/>
    </location>
</feature>